<dbReference type="Proteomes" id="UP001515480">
    <property type="component" value="Unassembled WGS sequence"/>
</dbReference>
<organism evidence="2 3">
    <name type="scientific">Prymnesium parvum</name>
    <name type="common">Toxic golden alga</name>
    <dbReference type="NCBI Taxonomy" id="97485"/>
    <lineage>
        <taxon>Eukaryota</taxon>
        <taxon>Haptista</taxon>
        <taxon>Haptophyta</taxon>
        <taxon>Prymnesiophyceae</taxon>
        <taxon>Prymnesiales</taxon>
        <taxon>Prymnesiaceae</taxon>
        <taxon>Prymnesium</taxon>
    </lineage>
</organism>
<proteinExistence type="predicted"/>
<evidence type="ECO:0000313" key="2">
    <source>
        <dbReference type="EMBL" id="KAL1507059.1"/>
    </source>
</evidence>
<sequence>MCRVSRAVGEVSWGGGVVVCPAHLRDAGASPAPPRAPGCPRKNVFPQFHPAGRAGRLSTGRGAATARACSSSLLSHSLFWKIVLSEESCSSRQLTSAPSAARMMLSLGTASASSARSGGAGRSSEHAGGARGAWGARAARGAVAAGRRGGAAAARAVLEGEGAGVGAARWLRRRLRRQSSREAVRAAARAAVGSSAARRRIPPAQTPTLAVSARFGSIFGGTL</sequence>
<dbReference type="EMBL" id="JBGBPQ010000018">
    <property type="protein sequence ID" value="KAL1507059.1"/>
    <property type="molecule type" value="Genomic_DNA"/>
</dbReference>
<feature type="region of interest" description="Disordered" evidence="1">
    <location>
        <begin position="112"/>
        <end position="132"/>
    </location>
</feature>
<name>A0AB34IU39_PRYPA</name>
<protein>
    <submittedName>
        <fullName evidence="2">Uncharacterized protein</fullName>
    </submittedName>
</protein>
<gene>
    <name evidence="2" type="ORF">AB1Y20_007921</name>
</gene>
<reference evidence="2 3" key="1">
    <citation type="journal article" date="2024" name="Science">
        <title>Giant polyketide synthase enzymes in the biosynthesis of giant marine polyether toxins.</title>
        <authorList>
            <person name="Fallon T.R."/>
            <person name="Shende V.V."/>
            <person name="Wierzbicki I.H."/>
            <person name="Pendleton A.L."/>
            <person name="Watervoot N.F."/>
            <person name="Auber R.P."/>
            <person name="Gonzalez D.J."/>
            <person name="Wisecaver J.H."/>
            <person name="Moore B.S."/>
        </authorList>
    </citation>
    <scope>NUCLEOTIDE SEQUENCE [LARGE SCALE GENOMIC DNA]</scope>
    <source>
        <strain evidence="2 3">12B1</strain>
    </source>
</reference>
<comment type="caution">
    <text evidence="2">The sequence shown here is derived from an EMBL/GenBank/DDBJ whole genome shotgun (WGS) entry which is preliminary data.</text>
</comment>
<accession>A0AB34IU39</accession>
<keyword evidence="3" id="KW-1185">Reference proteome</keyword>
<evidence type="ECO:0000313" key="3">
    <source>
        <dbReference type="Proteomes" id="UP001515480"/>
    </source>
</evidence>
<evidence type="ECO:0000256" key="1">
    <source>
        <dbReference type="SAM" id="MobiDB-lite"/>
    </source>
</evidence>
<dbReference type="AlphaFoldDB" id="A0AB34IU39"/>